<keyword evidence="1" id="KW-0813">Transport</keyword>
<evidence type="ECO:0000313" key="5">
    <source>
        <dbReference type="EMBL" id="EFB89824.1"/>
    </source>
</evidence>
<dbReference type="Gene3D" id="3.40.50.300">
    <property type="entry name" value="P-loop containing nucleotide triphosphate hydrolases"/>
    <property type="match status" value="1"/>
</dbReference>
<dbReference type="Proteomes" id="UP000006462">
    <property type="component" value="Unassembled WGS sequence"/>
</dbReference>
<dbReference type="PANTHER" id="PTHR42788:SF13">
    <property type="entry name" value="ALIPHATIC SULFONATES IMPORT ATP-BINDING PROTEIN SSUB"/>
    <property type="match status" value="1"/>
</dbReference>
<reference evidence="5 6" key="1">
    <citation type="submission" date="2009-12" db="EMBL/GenBank/DDBJ databases">
        <authorList>
            <person name="Shrivastava S."/>
            <person name="Madupu R."/>
            <person name="Durkin A.S."/>
            <person name="Torralba M."/>
            <person name="Methe B."/>
            <person name="Sutton G.G."/>
            <person name="Strausberg R.L."/>
            <person name="Nelson K.E."/>
        </authorList>
    </citation>
    <scope>NUCLEOTIDE SEQUENCE [LARGE SCALE GENOMIC DNA]</scope>
    <source>
        <strain evidence="5 6">W5455</strain>
    </source>
</reference>
<evidence type="ECO:0000256" key="2">
    <source>
        <dbReference type="ARBA" id="ARBA00022741"/>
    </source>
</evidence>
<accession>A0ABN0BH92</accession>
<evidence type="ECO:0000313" key="6">
    <source>
        <dbReference type="Proteomes" id="UP000006462"/>
    </source>
</evidence>
<dbReference type="PROSITE" id="PS50893">
    <property type="entry name" value="ABC_TRANSPORTER_2"/>
    <property type="match status" value="1"/>
</dbReference>
<organism evidence="5 6">
    <name type="scientific">Pyramidobacter piscolens W5455</name>
    <dbReference type="NCBI Taxonomy" id="352165"/>
    <lineage>
        <taxon>Bacteria</taxon>
        <taxon>Thermotogati</taxon>
        <taxon>Synergistota</taxon>
        <taxon>Synergistia</taxon>
        <taxon>Synergistales</taxon>
        <taxon>Dethiosulfovibrionaceae</taxon>
        <taxon>Pyramidobacter</taxon>
    </lineage>
</organism>
<feature type="domain" description="ABC transporter" evidence="4">
    <location>
        <begin position="4"/>
        <end position="222"/>
    </location>
</feature>
<dbReference type="InterPro" id="IPR003439">
    <property type="entry name" value="ABC_transporter-like_ATP-bd"/>
</dbReference>
<dbReference type="RefSeq" id="WP_009165716.1">
    <property type="nucleotide sequence ID" value="NZ_ADFP01000120.1"/>
</dbReference>
<proteinExistence type="predicted"/>
<keyword evidence="3 5" id="KW-0067">ATP-binding</keyword>
<dbReference type="Pfam" id="PF00005">
    <property type="entry name" value="ABC_tran"/>
    <property type="match status" value="1"/>
</dbReference>
<gene>
    <name evidence="5" type="ORF">HMPREF7215_1450</name>
</gene>
<evidence type="ECO:0000256" key="1">
    <source>
        <dbReference type="ARBA" id="ARBA00022448"/>
    </source>
</evidence>
<keyword evidence="6" id="KW-1185">Reference proteome</keyword>
<protein>
    <submittedName>
        <fullName evidence="5">ABC transporter, ATP-binding protein</fullName>
    </submittedName>
</protein>
<evidence type="ECO:0000256" key="3">
    <source>
        <dbReference type="ARBA" id="ARBA00022840"/>
    </source>
</evidence>
<keyword evidence="2" id="KW-0547">Nucleotide-binding</keyword>
<dbReference type="PANTHER" id="PTHR42788">
    <property type="entry name" value="TAURINE IMPORT ATP-BINDING PROTEIN-RELATED"/>
    <property type="match status" value="1"/>
</dbReference>
<evidence type="ECO:0000259" key="4">
    <source>
        <dbReference type="PROSITE" id="PS50893"/>
    </source>
</evidence>
<dbReference type="GO" id="GO:0005524">
    <property type="term" value="F:ATP binding"/>
    <property type="evidence" value="ECO:0007669"/>
    <property type="project" value="UniProtKB-KW"/>
</dbReference>
<dbReference type="InterPro" id="IPR050166">
    <property type="entry name" value="ABC_transporter_ATP-bind"/>
</dbReference>
<dbReference type="InterPro" id="IPR027417">
    <property type="entry name" value="P-loop_NTPase"/>
</dbReference>
<sequence>MARYELVGLRKSFDLGGEKLPVLRGLDLTLEDGDFVVVAGRSGCGKTTLLRILAGLESYEGEVRAPERARVGMVFQEPRLMPWLSVYDNVAFGVEKPERARIMELIRAVRLDGFENVRPAQLSGGMQHRAALARALALDPGVLLMDEPFAALDYFTRMTMQELLVELYQRTGVTVVFVTHSIDEALLLGRRIVVLDRGVIDARYDLGSLPYPRDLSLPEVGRLRREILARIMNQTLNRKEGKR</sequence>
<comment type="caution">
    <text evidence="5">The sequence shown here is derived from an EMBL/GenBank/DDBJ whole genome shotgun (WGS) entry which is preliminary data.</text>
</comment>
<name>A0ABN0BH92_9BACT</name>
<dbReference type="SMART" id="SM00382">
    <property type="entry name" value="AAA"/>
    <property type="match status" value="1"/>
</dbReference>
<dbReference type="InterPro" id="IPR003593">
    <property type="entry name" value="AAA+_ATPase"/>
</dbReference>
<dbReference type="SUPFAM" id="SSF52540">
    <property type="entry name" value="P-loop containing nucleoside triphosphate hydrolases"/>
    <property type="match status" value="1"/>
</dbReference>
<dbReference type="EMBL" id="ADFP01000120">
    <property type="protein sequence ID" value="EFB89824.1"/>
    <property type="molecule type" value="Genomic_DNA"/>
</dbReference>